<comment type="caution">
    <text evidence="2">The sequence shown here is derived from an EMBL/GenBank/DDBJ whole genome shotgun (WGS) entry which is preliminary data.</text>
</comment>
<proteinExistence type="predicted"/>
<evidence type="ECO:0000256" key="1">
    <source>
        <dbReference type="SAM" id="Phobius"/>
    </source>
</evidence>
<keyword evidence="3" id="KW-1185">Reference proteome</keyword>
<reference evidence="2" key="1">
    <citation type="submission" date="2020-09" db="EMBL/GenBank/DDBJ databases">
        <title>Genome-Enabled Discovery of Anthraquinone Biosynthesis in Senna tora.</title>
        <authorList>
            <person name="Kang S.-H."/>
            <person name="Pandey R.P."/>
            <person name="Lee C.-M."/>
            <person name="Sim J.-S."/>
            <person name="Jeong J.-T."/>
            <person name="Choi B.-S."/>
            <person name="Jung M."/>
            <person name="Ginzburg D."/>
            <person name="Zhao K."/>
            <person name="Won S.Y."/>
            <person name="Oh T.-J."/>
            <person name="Yu Y."/>
            <person name="Kim N.-H."/>
            <person name="Lee O.R."/>
            <person name="Lee T.-H."/>
            <person name="Bashyal P."/>
            <person name="Kim T.-S."/>
            <person name="Lee W.-H."/>
            <person name="Kawkins C."/>
            <person name="Kim C.-K."/>
            <person name="Kim J.S."/>
            <person name="Ahn B.O."/>
            <person name="Rhee S.Y."/>
            <person name="Sohng J.K."/>
        </authorList>
    </citation>
    <scope>NUCLEOTIDE SEQUENCE</scope>
    <source>
        <tissue evidence="2">Leaf</tissue>
    </source>
</reference>
<dbReference type="AlphaFoldDB" id="A0A834SJH4"/>
<keyword evidence="1" id="KW-0812">Transmembrane</keyword>
<dbReference type="EMBL" id="JAAIUW010000013">
    <property type="protein sequence ID" value="KAF7804777.1"/>
    <property type="molecule type" value="Genomic_DNA"/>
</dbReference>
<sequence>MASHAYFPRLILHQQLHLGGNGIIKGYQPLLPSSPVLKPEIMRFGFHVRSKSFEELMMKSQSEWSTSNKFANLDLAAQAACLKAAFIKLGIAGADGGRVHVASLSELIDLQLLGIDETQQIMSFYVPKPLLNYLGESVLSHSKLTHHPDALNLTFMGSSADITYSPKGQNKFMLIPHFTRPNINEADLDQARSGSTTSKTQSRMTETLKRKNYSYSCERFLSFLLEYKRCPETAILSVKKSGPELPEMLSINVAGTICGFGVVILSSLLSKICGGRVSFLDLNPLHIFLGFGLQWLALAVYKLGRTIYGIQNNVGKKGLKDGKVIEKVHKNLSAIYNGAVVLLITGVTSLCCS</sequence>
<accession>A0A834SJH4</accession>
<dbReference type="PANTHER" id="PTHR35095">
    <property type="entry name" value="OS05G0143300 PROTEIN"/>
    <property type="match status" value="1"/>
</dbReference>
<feature type="transmembrane region" description="Helical" evidence="1">
    <location>
        <begin position="282"/>
        <end position="301"/>
    </location>
</feature>
<keyword evidence="1" id="KW-1133">Transmembrane helix</keyword>
<protein>
    <submittedName>
        <fullName evidence="2">Uncharacterized protein</fullName>
    </submittedName>
</protein>
<feature type="transmembrane region" description="Helical" evidence="1">
    <location>
        <begin position="249"/>
        <end position="270"/>
    </location>
</feature>
<dbReference type="PANTHER" id="PTHR35095:SF2">
    <property type="entry name" value="PROTEIN, PUTATIVE-RELATED"/>
    <property type="match status" value="1"/>
</dbReference>
<name>A0A834SJH4_9FABA</name>
<organism evidence="2 3">
    <name type="scientific">Senna tora</name>
    <dbReference type="NCBI Taxonomy" id="362788"/>
    <lineage>
        <taxon>Eukaryota</taxon>
        <taxon>Viridiplantae</taxon>
        <taxon>Streptophyta</taxon>
        <taxon>Embryophyta</taxon>
        <taxon>Tracheophyta</taxon>
        <taxon>Spermatophyta</taxon>
        <taxon>Magnoliopsida</taxon>
        <taxon>eudicotyledons</taxon>
        <taxon>Gunneridae</taxon>
        <taxon>Pentapetalae</taxon>
        <taxon>rosids</taxon>
        <taxon>fabids</taxon>
        <taxon>Fabales</taxon>
        <taxon>Fabaceae</taxon>
        <taxon>Caesalpinioideae</taxon>
        <taxon>Cassia clade</taxon>
        <taxon>Senna</taxon>
    </lineage>
</organism>
<evidence type="ECO:0000313" key="3">
    <source>
        <dbReference type="Proteomes" id="UP000634136"/>
    </source>
</evidence>
<dbReference type="Proteomes" id="UP000634136">
    <property type="component" value="Unassembled WGS sequence"/>
</dbReference>
<gene>
    <name evidence="2" type="ORF">G2W53_043888</name>
</gene>
<evidence type="ECO:0000313" key="2">
    <source>
        <dbReference type="EMBL" id="KAF7804777.1"/>
    </source>
</evidence>
<keyword evidence="1" id="KW-0472">Membrane</keyword>